<dbReference type="Proteomes" id="UP000196573">
    <property type="component" value="Unassembled WGS sequence"/>
</dbReference>
<dbReference type="PANTHER" id="PTHR21599:SF0">
    <property type="entry name" value="GLYCERATE KINASE"/>
    <property type="match status" value="1"/>
</dbReference>
<keyword evidence="6" id="KW-1185">Reference proteome</keyword>
<comment type="similarity">
    <text evidence="1 4">Belongs to the glycerate kinase type-1 family.</text>
</comment>
<dbReference type="Pfam" id="PF02595">
    <property type="entry name" value="Gly_kinase"/>
    <property type="match status" value="1"/>
</dbReference>
<dbReference type="NCBIfam" id="TIGR00045">
    <property type="entry name" value="glycerate kinase"/>
    <property type="match status" value="1"/>
</dbReference>
<accession>A0A1X7AIF7</accession>
<dbReference type="RefSeq" id="WP_087107377.1">
    <property type="nucleotide sequence ID" value="NZ_CBCSCN010000001.1"/>
</dbReference>
<evidence type="ECO:0000313" key="5">
    <source>
        <dbReference type="EMBL" id="SMA38771.1"/>
    </source>
</evidence>
<sequence length="379" mass="38901">MKIVIAPDSFKECLTAAQVAQCIEDGLRQTLPPDCEYIQVPVADGGEGTLQALVDATSGHIKQTVVTGPLDTQVHAQFGLLGDGETAVIEMAQASGLELVPVDQRNPLTATSYGTGELIKAAMDLGISRFIVAIGGSATNDGGAGMMMALGVRFLDHLGNDLPFGGESLSRLDRIDLSGLDTRLKHSSFVVACDVNNPLTGALGASSVFGPQKGATPDMVETLDAALSQYANIITRDIGKSVEQLPGAGAAGGMGAALLAFMGAELKPGIELVMEATALAEKIKGASLVITGEGRIDGQTAQGKTPVGVARIAKQENIPVIALAGAVGDGVEAVYEQGIDALFPVVHGAVPLEQALAKGGENLTRTARNLAVTLQLSLR</sequence>
<dbReference type="GO" id="GO:0043798">
    <property type="term" value="F:glycerate 2-kinase activity"/>
    <property type="evidence" value="ECO:0007669"/>
    <property type="project" value="UniProtKB-EC"/>
</dbReference>
<dbReference type="PIRSF" id="PIRSF006078">
    <property type="entry name" value="GlxK"/>
    <property type="match status" value="1"/>
</dbReference>
<dbReference type="SUPFAM" id="SSF110738">
    <property type="entry name" value="Glycerate kinase I"/>
    <property type="match status" value="1"/>
</dbReference>
<evidence type="ECO:0000256" key="3">
    <source>
        <dbReference type="ARBA" id="ARBA00022777"/>
    </source>
</evidence>
<gene>
    <name evidence="5" type="primary">garK</name>
    <name evidence="5" type="ORF">EHSB41UT_00925</name>
</gene>
<dbReference type="InterPro" id="IPR018193">
    <property type="entry name" value="Glyc_kinase_flavodox-like_fold"/>
</dbReference>
<dbReference type="EMBL" id="FWPT01000002">
    <property type="protein sequence ID" value="SMA38771.1"/>
    <property type="molecule type" value="Genomic_DNA"/>
</dbReference>
<dbReference type="GO" id="GO:0031388">
    <property type="term" value="P:organic acid phosphorylation"/>
    <property type="evidence" value="ECO:0007669"/>
    <property type="project" value="UniProtKB-UniRule"/>
</dbReference>
<dbReference type="EC" id="2.7.1.165" evidence="5"/>
<dbReference type="GO" id="GO:0008887">
    <property type="term" value="F:glycerate kinase activity"/>
    <property type="evidence" value="ECO:0007669"/>
    <property type="project" value="UniProtKB-UniRule"/>
</dbReference>
<dbReference type="OrthoDB" id="9774290at2"/>
<keyword evidence="3 4" id="KW-0418">Kinase</keyword>
<dbReference type="Gene3D" id="3.90.1510.10">
    <property type="entry name" value="Glycerate kinase, domain 2"/>
    <property type="match status" value="1"/>
</dbReference>
<reference evidence="5 6" key="1">
    <citation type="submission" date="2017-03" db="EMBL/GenBank/DDBJ databases">
        <authorList>
            <person name="Afonso C.L."/>
            <person name="Miller P.J."/>
            <person name="Scott M.A."/>
            <person name="Spackman E."/>
            <person name="Goraichik I."/>
            <person name="Dimitrov K.M."/>
            <person name="Suarez D.L."/>
            <person name="Swayne D.E."/>
        </authorList>
    </citation>
    <scope>NUCLEOTIDE SEQUENCE [LARGE SCALE GENOMIC DNA]</scope>
    <source>
        <strain evidence="5">SB41UT1</strain>
    </source>
</reference>
<evidence type="ECO:0000256" key="4">
    <source>
        <dbReference type="PIRNR" id="PIRNR006078"/>
    </source>
</evidence>
<dbReference type="InterPro" id="IPR036129">
    <property type="entry name" value="Glycerate_kinase_sf"/>
</dbReference>
<organism evidence="5 6">
    <name type="scientific">Parendozoicomonas haliclonae</name>
    <dbReference type="NCBI Taxonomy" id="1960125"/>
    <lineage>
        <taxon>Bacteria</taxon>
        <taxon>Pseudomonadati</taxon>
        <taxon>Pseudomonadota</taxon>
        <taxon>Gammaproteobacteria</taxon>
        <taxon>Oceanospirillales</taxon>
        <taxon>Endozoicomonadaceae</taxon>
        <taxon>Parendozoicomonas</taxon>
    </lineage>
</organism>
<keyword evidence="2 4" id="KW-0808">Transferase</keyword>
<dbReference type="InterPro" id="IPR018197">
    <property type="entry name" value="Glycerate_kinase_RE-like"/>
</dbReference>
<evidence type="ECO:0000256" key="1">
    <source>
        <dbReference type="ARBA" id="ARBA00006284"/>
    </source>
</evidence>
<dbReference type="PANTHER" id="PTHR21599">
    <property type="entry name" value="GLYCERATE KINASE"/>
    <property type="match status" value="1"/>
</dbReference>
<protein>
    <submittedName>
        <fullName evidence="5">Glycerate 2-kinase</fullName>
        <ecNumber evidence="5">2.7.1.165</ecNumber>
    </submittedName>
</protein>
<evidence type="ECO:0000313" key="6">
    <source>
        <dbReference type="Proteomes" id="UP000196573"/>
    </source>
</evidence>
<name>A0A1X7AIF7_9GAMM</name>
<evidence type="ECO:0000256" key="2">
    <source>
        <dbReference type="ARBA" id="ARBA00022679"/>
    </source>
</evidence>
<dbReference type="AlphaFoldDB" id="A0A1X7AIF7"/>
<dbReference type="InterPro" id="IPR004381">
    <property type="entry name" value="Glycerate_kinase"/>
</dbReference>
<dbReference type="Gene3D" id="3.40.50.10350">
    <property type="entry name" value="Glycerate kinase, domain 1"/>
    <property type="match status" value="1"/>
</dbReference>
<proteinExistence type="inferred from homology"/>